<dbReference type="SUPFAM" id="SSF46689">
    <property type="entry name" value="Homeodomain-like"/>
    <property type="match status" value="1"/>
</dbReference>
<organism evidence="2 3">
    <name type="scientific">Hydrogenophilus thermoluteolus</name>
    <name type="common">Pseudomonas hydrogenothermophila</name>
    <dbReference type="NCBI Taxonomy" id="297"/>
    <lineage>
        <taxon>Bacteria</taxon>
        <taxon>Pseudomonadati</taxon>
        <taxon>Pseudomonadota</taxon>
        <taxon>Hydrogenophilia</taxon>
        <taxon>Hydrogenophilales</taxon>
        <taxon>Hydrogenophilaceae</taxon>
        <taxon>Hydrogenophilus</taxon>
    </lineage>
</organism>
<dbReference type="Gene3D" id="1.10.10.60">
    <property type="entry name" value="Homeodomain-like"/>
    <property type="match status" value="1"/>
</dbReference>
<dbReference type="Pfam" id="PF02954">
    <property type="entry name" value="HTH_8"/>
    <property type="match status" value="1"/>
</dbReference>
<dbReference type="InterPro" id="IPR050207">
    <property type="entry name" value="Trans_regulatory_Fis"/>
</dbReference>
<reference evidence="2 3" key="1">
    <citation type="submission" date="2018-04" db="EMBL/GenBank/DDBJ databases">
        <title>Complete genome sequence of Hydrogenophilus thermoluteolus TH-1.</title>
        <authorList>
            <person name="Arai H."/>
        </authorList>
    </citation>
    <scope>NUCLEOTIDE SEQUENCE [LARGE SCALE GENOMIC DNA]</scope>
    <source>
        <strain evidence="2 3">TH-1</strain>
    </source>
</reference>
<feature type="domain" description="DNA binding HTH" evidence="1">
    <location>
        <begin position="48"/>
        <end position="86"/>
    </location>
</feature>
<dbReference type="InterPro" id="IPR009057">
    <property type="entry name" value="Homeodomain-like_sf"/>
</dbReference>
<dbReference type="RefSeq" id="WP_119335253.1">
    <property type="nucleotide sequence ID" value="NZ_AP018558.1"/>
</dbReference>
<name>A0A2Z6DYZ9_HYDTE</name>
<dbReference type="KEGG" id="htl:HPTL_1258"/>
<evidence type="ECO:0000313" key="3">
    <source>
        <dbReference type="Proteomes" id="UP000262004"/>
    </source>
</evidence>
<gene>
    <name evidence="2" type="ORF">HPTL_1258</name>
</gene>
<evidence type="ECO:0000259" key="1">
    <source>
        <dbReference type="Pfam" id="PF02954"/>
    </source>
</evidence>
<proteinExistence type="predicted"/>
<protein>
    <submittedName>
        <fullName evidence="2">Transcriptional regulator, Fis family</fullName>
    </submittedName>
</protein>
<dbReference type="PRINTS" id="PR01590">
    <property type="entry name" value="HTHFIS"/>
</dbReference>
<sequence>MNAPQNPYPHDPLRPDDTLCIAVKTMLDRYFVDLDGAPPSDLHAMVMKRVERTLFEYVLIRTHGNITRASELLGVTRNTLRRKLKEHDLYPNS</sequence>
<dbReference type="InterPro" id="IPR002197">
    <property type="entry name" value="HTH_Fis"/>
</dbReference>
<dbReference type="PANTHER" id="PTHR47918">
    <property type="entry name" value="DNA-BINDING PROTEIN FIS"/>
    <property type="match status" value="1"/>
</dbReference>
<keyword evidence="3" id="KW-1185">Reference proteome</keyword>
<accession>A0A2Z6DYZ9</accession>
<dbReference type="OrthoDB" id="5297166at2"/>
<dbReference type="EMBL" id="AP018558">
    <property type="protein sequence ID" value="BBD77522.1"/>
    <property type="molecule type" value="Genomic_DNA"/>
</dbReference>
<dbReference type="PANTHER" id="PTHR47918:SF1">
    <property type="entry name" value="DNA-BINDING PROTEIN FIS"/>
    <property type="match status" value="1"/>
</dbReference>
<dbReference type="GO" id="GO:0043565">
    <property type="term" value="F:sequence-specific DNA binding"/>
    <property type="evidence" value="ECO:0007669"/>
    <property type="project" value="InterPro"/>
</dbReference>
<dbReference type="Proteomes" id="UP000262004">
    <property type="component" value="Chromosome"/>
</dbReference>
<dbReference type="AlphaFoldDB" id="A0A2Z6DYZ9"/>
<evidence type="ECO:0000313" key="2">
    <source>
        <dbReference type="EMBL" id="BBD77522.1"/>
    </source>
</evidence>